<dbReference type="Pfam" id="PF07645">
    <property type="entry name" value="EGF_CA"/>
    <property type="match status" value="1"/>
</dbReference>
<protein>
    <recommendedName>
        <fullName evidence="4">EGF-like calcium-binding domain-containing protein</fullName>
    </recommendedName>
</protein>
<feature type="region of interest" description="Disordered" evidence="3">
    <location>
        <begin position="1"/>
        <end position="60"/>
    </location>
</feature>
<name>A0A8C3XLI3_CHESE</name>
<keyword evidence="6" id="KW-1185">Reference proteome</keyword>
<dbReference type="InterPro" id="IPR018097">
    <property type="entry name" value="EGF_Ca-bd_CS"/>
</dbReference>
<feature type="compositionally biased region" description="Pro residues" evidence="3">
    <location>
        <begin position="1"/>
        <end position="14"/>
    </location>
</feature>
<dbReference type="SMART" id="SM00179">
    <property type="entry name" value="EGF_CA"/>
    <property type="match status" value="1"/>
</dbReference>
<evidence type="ECO:0000259" key="4">
    <source>
        <dbReference type="SMART" id="SM00179"/>
    </source>
</evidence>
<keyword evidence="2" id="KW-1015">Disulfide bond</keyword>
<dbReference type="Ensembl" id="ENSCSRT00000008486.1">
    <property type="protein sequence ID" value="ENSCSRP00000008208.1"/>
    <property type="gene ID" value="ENSCSRG00000006097.1"/>
</dbReference>
<dbReference type="SUPFAM" id="SSF57196">
    <property type="entry name" value="EGF/Laminin"/>
    <property type="match status" value="1"/>
</dbReference>
<evidence type="ECO:0000313" key="6">
    <source>
        <dbReference type="Proteomes" id="UP000694403"/>
    </source>
</evidence>
<feature type="region of interest" description="Disordered" evidence="3">
    <location>
        <begin position="151"/>
        <end position="200"/>
    </location>
</feature>
<evidence type="ECO:0000256" key="3">
    <source>
        <dbReference type="SAM" id="MobiDB-lite"/>
    </source>
</evidence>
<dbReference type="GO" id="GO:0005509">
    <property type="term" value="F:calcium ion binding"/>
    <property type="evidence" value="ECO:0007669"/>
    <property type="project" value="InterPro"/>
</dbReference>
<keyword evidence="1" id="KW-0245">EGF-like domain</keyword>
<organism evidence="5 6">
    <name type="scientific">Chelydra serpentina</name>
    <name type="common">Snapping turtle</name>
    <name type="synonym">Testudo serpentina</name>
    <dbReference type="NCBI Taxonomy" id="8475"/>
    <lineage>
        <taxon>Eukaryota</taxon>
        <taxon>Metazoa</taxon>
        <taxon>Chordata</taxon>
        <taxon>Craniata</taxon>
        <taxon>Vertebrata</taxon>
        <taxon>Euteleostomi</taxon>
        <taxon>Archelosauria</taxon>
        <taxon>Testudinata</taxon>
        <taxon>Testudines</taxon>
        <taxon>Cryptodira</taxon>
        <taxon>Durocryptodira</taxon>
        <taxon>Americhelydia</taxon>
        <taxon>Chelydroidea</taxon>
        <taxon>Chelydridae</taxon>
        <taxon>Chelydra</taxon>
    </lineage>
</organism>
<feature type="compositionally biased region" description="Low complexity" evidence="3">
    <location>
        <begin position="170"/>
        <end position="186"/>
    </location>
</feature>
<accession>A0A8C3XLI3</accession>
<dbReference type="InterPro" id="IPR001881">
    <property type="entry name" value="EGF-like_Ca-bd_dom"/>
</dbReference>
<sequence length="200" mass="20702">MPHGPPNPPPPQFPARPGLRGDQGSLLPPVLPRAGPGPPAARSDGSFSAGRDEASSLEVTWPDGRVVARAVASSETNSVLEIPYPQGVEGQLPPTPLECGQGFSQHENGRCADTDECAAFPFVCPREKPLCTNTYGGYRCRSNRRCSRGFEPSEDGTACVGECRPGETQASPRPGAGRSGSLGSLGPCNGVSAPPAGPAW</sequence>
<evidence type="ECO:0000313" key="5">
    <source>
        <dbReference type="Ensembl" id="ENSCSRP00000008208.1"/>
    </source>
</evidence>
<reference evidence="5" key="1">
    <citation type="submission" date="2025-08" db="UniProtKB">
        <authorList>
            <consortium name="Ensembl"/>
        </authorList>
    </citation>
    <scope>IDENTIFICATION</scope>
</reference>
<evidence type="ECO:0000256" key="1">
    <source>
        <dbReference type="ARBA" id="ARBA00022536"/>
    </source>
</evidence>
<dbReference type="AlphaFoldDB" id="A0A8C3XLI3"/>
<dbReference type="Gene3D" id="2.10.25.10">
    <property type="entry name" value="Laminin"/>
    <property type="match status" value="1"/>
</dbReference>
<reference evidence="5" key="2">
    <citation type="submission" date="2025-09" db="UniProtKB">
        <authorList>
            <consortium name="Ensembl"/>
        </authorList>
    </citation>
    <scope>IDENTIFICATION</scope>
</reference>
<feature type="domain" description="EGF-like calcium-binding" evidence="4">
    <location>
        <begin position="113"/>
        <end position="160"/>
    </location>
</feature>
<dbReference type="Proteomes" id="UP000694403">
    <property type="component" value="Unplaced"/>
</dbReference>
<dbReference type="InterPro" id="IPR049883">
    <property type="entry name" value="NOTCH1_EGF-like"/>
</dbReference>
<dbReference type="PROSITE" id="PS01187">
    <property type="entry name" value="EGF_CA"/>
    <property type="match status" value="1"/>
</dbReference>
<evidence type="ECO:0000256" key="2">
    <source>
        <dbReference type="ARBA" id="ARBA00023157"/>
    </source>
</evidence>
<proteinExistence type="predicted"/>
<feature type="compositionally biased region" description="Pro residues" evidence="3">
    <location>
        <begin position="29"/>
        <end position="39"/>
    </location>
</feature>